<feature type="transmembrane region" description="Helical" evidence="2">
    <location>
        <begin position="337"/>
        <end position="356"/>
    </location>
</feature>
<dbReference type="GO" id="GO:0006629">
    <property type="term" value="P:lipid metabolic process"/>
    <property type="evidence" value="ECO:0007669"/>
    <property type="project" value="InterPro"/>
</dbReference>
<evidence type="ECO:0000313" key="4">
    <source>
        <dbReference type="EMBL" id="KAK3178610.1"/>
    </source>
</evidence>
<feature type="compositionally biased region" description="Polar residues" evidence="1">
    <location>
        <begin position="376"/>
        <end position="386"/>
    </location>
</feature>
<dbReference type="GO" id="GO:0008081">
    <property type="term" value="F:phosphoric diester hydrolase activity"/>
    <property type="evidence" value="ECO:0007669"/>
    <property type="project" value="InterPro"/>
</dbReference>
<feature type="domain" description="GP-PDE" evidence="3">
    <location>
        <begin position="59"/>
        <end position="320"/>
    </location>
</feature>
<dbReference type="CDD" id="cd08570">
    <property type="entry name" value="GDPD_YPL206cp_fungi"/>
    <property type="match status" value="1"/>
</dbReference>
<dbReference type="PANTHER" id="PTHR43805">
    <property type="entry name" value="GLYCEROPHOSPHORYL DIESTER PHOSPHODIESTERASE"/>
    <property type="match status" value="1"/>
</dbReference>
<proteinExistence type="predicted"/>
<dbReference type="PROSITE" id="PS51704">
    <property type="entry name" value="GP_PDE"/>
    <property type="match status" value="1"/>
</dbReference>
<name>A0AAD9ZGK1_9LECA</name>
<dbReference type="SUPFAM" id="SSF51695">
    <property type="entry name" value="PLC-like phosphodiesterases"/>
    <property type="match status" value="1"/>
</dbReference>
<evidence type="ECO:0000256" key="2">
    <source>
        <dbReference type="SAM" id="Phobius"/>
    </source>
</evidence>
<dbReference type="Gene3D" id="3.20.20.190">
    <property type="entry name" value="Phosphatidylinositol (PI) phosphodiesterase"/>
    <property type="match status" value="1"/>
</dbReference>
<dbReference type="Proteomes" id="UP001276659">
    <property type="component" value="Unassembled WGS sequence"/>
</dbReference>
<sequence>MEAAAPLIQKVSPLPVPPFLLNEHLYESLAEAPPLDTTNTQPLSPWTFARKRPTGEKLPQTIAHRGYKAKHPENTMGAFRGAVKAGAHAIETDVHLTKDDVVVLSHKQDATLKRCFGKDEKIINCTWDYISQQRTLAIPHEPMPRLRDLLQFLASPGVEDTWLLLDIKVHLPFLHQKRQALILPQLDNDANEVMRLIAHTVSSVPPSPHKPWNQRIVLGCWAAKFLPLCSKHLPGFAISHIGFSLSYARQFLSVPNVSFNILQKTLISPYFGPRFLQDAKAKGRPVFDWTVNEESMMRWSISKGLDGVITDDPKKFLEVCDDWERGEREIVITWKQWLIVLWIQLMVLIFGSIFWWKYGGKEGQKRREKKGRQAMVFSSKQNGTSQ</sequence>
<accession>A0AAD9ZGK1</accession>
<organism evidence="4 5">
    <name type="scientific">Lepraria neglecta</name>
    <dbReference type="NCBI Taxonomy" id="209136"/>
    <lineage>
        <taxon>Eukaryota</taxon>
        <taxon>Fungi</taxon>
        <taxon>Dikarya</taxon>
        <taxon>Ascomycota</taxon>
        <taxon>Pezizomycotina</taxon>
        <taxon>Lecanoromycetes</taxon>
        <taxon>OSLEUM clade</taxon>
        <taxon>Lecanoromycetidae</taxon>
        <taxon>Lecanorales</taxon>
        <taxon>Lecanorineae</taxon>
        <taxon>Stereocaulaceae</taxon>
        <taxon>Lepraria</taxon>
    </lineage>
</organism>
<reference evidence="4" key="1">
    <citation type="submission" date="2022-11" db="EMBL/GenBank/DDBJ databases">
        <title>Chromosomal genome sequence assembly and mating type (MAT) locus characterization of the leprose asexual lichenized fungus Lepraria neglecta (Nyl.) Erichsen.</title>
        <authorList>
            <person name="Allen J.L."/>
            <person name="Pfeffer B."/>
        </authorList>
    </citation>
    <scope>NUCLEOTIDE SEQUENCE</scope>
    <source>
        <strain evidence="4">Allen 5258</strain>
    </source>
</reference>
<dbReference type="InterPro" id="IPR030395">
    <property type="entry name" value="GP_PDE_dom"/>
</dbReference>
<dbReference type="EMBL" id="JASNWA010000003">
    <property type="protein sequence ID" value="KAK3178610.1"/>
    <property type="molecule type" value="Genomic_DNA"/>
</dbReference>
<dbReference type="PANTHER" id="PTHR43805:SF1">
    <property type="entry name" value="GP-PDE DOMAIN-CONTAINING PROTEIN"/>
    <property type="match status" value="1"/>
</dbReference>
<dbReference type="AlphaFoldDB" id="A0AAD9ZGK1"/>
<protein>
    <recommendedName>
        <fullName evidence="3">GP-PDE domain-containing protein</fullName>
    </recommendedName>
</protein>
<dbReference type="InterPro" id="IPR017946">
    <property type="entry name" value="PLC-like_Pdiesterase_TIM-brl"/>
</dbReference>
<evidence type="ECO:0000256" key="1">
    <source>
        <dbReference type="SAM" id="MobiDB-lite"/>
    </source>
</evidence>
<gene>
    <name evidence="4" type="ORF">OEA41_000747</name>
</gene>
<keyword evidence="2" id="KW-0472">Membrane</keyword>
<evidence type="ECO:0000313" key="5">
    <source>
        <dbReference type="Proteomes" id="UP001276659"/>
    </source>
</evidence>
<keyword evidence="2" id="KW-1133">Transmembrane helix</keyword>
<keyword evidence="2" id="KW-0812">Transmembrane</keyword>
<evidence type="ECO:0000259" key="3">
    <source>
        <dbReference type="PROSITE" id="PS51704"/>
    </source>
</evidence>
<dbReference type="Pfam" id="PF03009">
    <property type="entry name" value="GDPD"/>
    <property type="match status" value="1"/>
</dbReference>
<keyword evidence="5" id="KW-1185">Reference proteome</keyword>
<comment type="caution">
    <text evidence="4">The sequence shown here is derived from an EMBL/GenBank/DDBJ whole genome shotgun (WGS) entry which is preliminary data.</text>
</comment>
<feature type="region of interest" description="Disordered" evidence="1">
    <location>
        <begin position="366"/>
        <end position="386"/>
    </location>
</feature>